<evidence type="ECO:0000259" key="2">
    <source>
        <dbReference type="Pfam" id="PF13203"/>
    </source>
</evidence>
<dbReference type="Pfam" id="PF09967">
    <property type="entry name" value="DUF2201"/>
    <property type="match status" value="1"/>
</dbReference>
<feature type="domain" description="VWA-like" evidence="1">
    <location>
        <begin position="287"/>
        <end position="410"/>
    </location>
</feature>
<dbReference type="RefSeq" id="WP_186995828.1">
    <property type="nucleotide sequence ID" value="NZ_JACOQK010000001.1"/>
</dbReference>
<dbReference type="InterPro" id="IPR025154">
    <property type="entry name" value="Put_metallopeptidase_dom"/>
</dbReference>
<dbReference type="CDD" id="cd00198">
    <property type="entry name" value="vWFA"/>
    <property type="match status" value="1"/>
</dbReference>
<dbReference type="EMBL" id="JACOQK010000001">
    <property type="protein sequence ID" value="MBC5786516.1"/>
    <property type="molecule type" value="Genomic_DNA"/>
</dbReference>
<evidence type="ECO:0000259" key="1">
    <source>
        <dbReference type="Pfam" id="PF09967"/>
    </source>
</evidence>
<comment type="caution">
    <text evidence="3">The sequence shown here is derived from an EMBL/GenBank/DDBJ whole genome shotgun (WGS) entry which is preliminary data.</text>
</comment>
<name>A0ABR7IN34_9CLOT</name>
<reference evidence="3 4" key="1">
    <citation type="submission" date="2020-08" db="EMBL/GenBank/DDBJ databases">
        <title>Genome public.</title>
        <authorList>
            <person name="Liu C."/>
            <person name="Sun Q."/>
        </authorList>
    </citation>
    <scope>NUCLEOTIDE SEQUENCE [LARGE SCALE GENOMIC DNA]</scope>
    <source>
        <strain evidence="3 4">NSJ-27</strain>
    </source>
</reference>
<evidence type="ECO:0000313" key="4">
    <source>
        <dbReference type="Proteomes" id="UP000649151"/>
    </source>
</evidence>
<dbReference type="PANTHER" id="PTHR38730:SF1">
    <property type="entry name" value="SLL7028 PROTEIN"/>
    <property type="match status" value="1"/>
</dbReference>
<dbReference type="Proteomes" id="UP000649151">
    <property type="component" value="Unassembled WGS sequence"/>
</dbReference>
<gene>
    <name evidence="3" type="ORF">H8Z77_00530</name>
</gene>
<dbReference type="Pfam" id="PF13203">
    <property type="entry name" value="DUF2201_N"/>
    <property type="match status" value="1"/>
</dbReference>
<keyword evidence="4" id="KW-1185">Reference proteome</keyword>
<sequence>MSEEITQRYEQVCGQILNTSRNELYLAMRFFDLALSSFGYQISLKTDFIGTDGYSLYYNPFFLTEQFQKSRIWINRAYLHSMLHCLFRHLTKTPKTDLTLWHLSCDIAIESVIDSMYHRCIRMASSALKKEIYRQLNQQLKVLTAEGIYRALLRMSLSQTALQRLVTEFTVDDHTLWPSPKENQPQIESLEQKWKDISEKTQTNMETFSRDAASQSGELLEQVKVENRQKYDYREFLRKFAVLGEEVQLDPDTFDYTFYTYGLELYGNMPLIESQEVKEVKKVEDFVIAIDTSMSCSGELVQAFLKETYSILKSNDSFFKKVNIHIIQCDEQIQSDQLIENERQLVEYMDHFQLIGNGGTDFRPVFTYVDQLLSEGKFHHLRGLLYFTDGCGIFPTKAPRYQTAFLFMEQEGNQFDLPPWAIQLVLQPEDLEEQNEH</sequence>
<proteinExistence type="predicted"/>
<protein>
    <submittedName>
        <fullName evidence="3">Metallopeptidase</fullName>
    </submittedName>
</protein>
<dbReference type="InterPro" id="IPR018698">
    <property type="entry name" value="VWA-like_dom"/>
</dbReference>
<dbReference type="PANTHER" id="PTHR38730">
    <property type="entry name" value="SLL7028 PROTEIN"/>
    <property type="match status" value="1"/>
</dbReference>
<organism evidence="3 4">
    <name type="scientific">Clostridium facile</name>
    <dbReference type="NCBI Taxonomy" id="2763035"/>
    <lineage>
        <taxon>Bacteria</taxon>
        <taxon>Bacillati</taxon>
        <taxon>Bacillota</taxon>
        <taxon>Clostridia</taxon>
        <taxon>Eubacteriales</taxon>
        <taxon>Clostridiaceae</taxon>
        <taxon>Clostridium</taxon>
    </lineage>
</organism>
<evidence type="ECO:0000313" key="3">
    <source>
        <dbReference type="EMBL" id="MBC5786516.1"/>
    </source>
</evidence>
<accession>A0ABR7IN34</accession>
<feature type="domain" description="Putative metallopeptidase" evidence="2">
    <location>
        <begin position="47"/>
        <end position="177"/>
    </location>
</feature>